<accession>A0ABP0RR48</accession>
<evidence type="ECO:0000256" key="1">
    <source>
        <dbReference type="SAM" id="Coils"/>
    </source>
</evidence>
<evidence type="ECO:0000313" key="4">
    <source>
        <dbReference type="Proteomes" id="UP001642484"/>
    </source>
</evidence>
<evidence type="ECO:0000256" key="2">
    <source>
        <dbReference type="SAM" id="MobiDB-lite"/>
    </source>
</evidence>
<dbReference type="EMBL" id="CAXAMN010026306">
    <property type="protein sequence ID" value="CAK9102098.1"/>
    <property type="molecule type" value="Genomic_DNA"/>
</dbReference>
<feature type="compositionally biased region" description="Low complexity" evidence="2">
    <location>
        <begin position="579"/>
        <end position="588"/>
    </location>
</feature>
<feature type="compositionally biased region" description="Low complexity" evidence="2">
    <location>
        <begin position="468"/>
        <end position="477"/>
    </location>
</feature>
<protein>
    <submittedName>
        <fullName evidence="3">Uncharacterized protein</fullName>
    </submittedName>
</protein>
<feature type="coiled-coil region" evidence="1">
    <location>
        <begin position="12"/>
        <end position="47"/>
    </location>
</feature>
<feature type="region of interest" description="Disordered" evidence="2">
    <location>
        <begin position="566"/>
        <end position="588"/>
    </location>
</feature>
<reference evidence="3 4" key="1">
    <citation type="submission" date="2024-02" db="EMBL/GenBank/DDBJ databases">
        <authorList>
            <person name="Chen Y."/>
            <person name="Shah S."/>
            <person name="Dougan E. K."/>
            <person name="Thang M."/>
            <person name="Chan C."/>
        </authorList>
    </citation>
    <scope>NUCLEOTIDE SEQUENCE [LARGE SCALE GENOMIC DNA]</scope>
</reference>
<gene>
    <name evidence="3" type="ORF">CCMP2556_LOCUS48077</name>
</gene>
<feature type="region of interest" description="Disordered" evidence="2">
    <location>
        <begin position="465"/>
        <end position="511"/>
    </location>
</feature>
<name>A0ABP0RR48_9DINO</name>
<comment type="caution">
    <text evidence="3">The sequence shown here is derived from an EMBL/GenBank/DDBJ whole genome shotgun (WGS) entry which is preliminary data.</text>
</comment>
<keyword evidence="4" id="KW-1185">Reference proteome</keyword>
<feature type="coiled-coil region" evidence="1">
    <location>
        <begin position="144"/>
        <end position="265"/>
    </location>
</feature>
<sequence length="741" mass="83796">MRIKEALQLAEVSQVSQELKDCRAEANMLQEAEAAQLAETMELYKERDRYVAQIERLRALQDQGRAQISSLSKELEGCRFEAERLRFEAHRPKMPVLAKVFMLVGFQALKTCQARAADLVKEIDQLKVGQKADKDCSAKIAKERDDFRAEAQKLHAEADELRAVRLDNENRLAEMASMVQEREGLHAEAKKLHAEVDELRLARLDNENRLVETTSMAEEYQSEADQLRAAEAMRLAEMFQMAKEREGLHAEAKKLHAEVDELRSARLDNENRLVETTSMAEEHIADPHGQRLAELSQIAQEYQSEADQLRAAEAMRLAEMCQMAKELEECRAEADLLRAAEAMRLVQMKELEEQRANTELSKERDMLCSDAEHLRLLLKASQEELSAQKEEVKQLKFKQDHVDAPELKELREERLKVQEELRKVEMLRRLHSQQPAAIRRHRLSTVSLPLAQAWEVRRRSLIRRRSRAASVPARADSPMSPQRQRGLPKQATFIEPQRPVPSSPAREEGPLVSRNSTGMLSAQSLRLCAELTPASWQASPVHHNGGVSWYPLSIGRFCIDRADSGAESCGRSHSPVRTAPARGSRSSCASSRQVLLPPSLPATSSLAAEPRFLCRLAYSKRRVIVRCREVPLQDVSSSSSSIFALPRTRHILRPGHPNITFRAWSPVRVEPDLVAGRAWVSSSPTAEGVEESQDAAPRDLKSFLCKKEEARDARAPRARSPDCCDLLQGDCWRNGRESICR</sequence>
<feature type="coiled-coil region" evidence="1">
    <location>
        <begin position="371"/>
        <end position="430"/>
    </location>
</feature>
<dbReference type="Proteomes" id="UP001642484">
    <property type="component" value="Unassembled WGS sequence"/>
</dbReference>
<organism evidence="3 4">
    <name type="scientific">Durusdinium trenchii</name>
    <dbReference type="NCBI Taxonomy" id="1381693"/>
    <lineage>
        <taxon>Eukaryota</taxon>
        <taxon>Sar</taxon>
        <taxon>Alveolata</taxon>
        <taxon>Dinophyceae</taxon>
        <taxon>Suessiales</taxon>
        <taxon>Symbiodiniaceae</taxon>
        <taxon>Durusdinium</taxon>
    </lineage>
</organism>
<keyword evidence="1" id="KW-0175">Coiled coil</keyword>
<proteinExistence type="predicted"/>
<evidence type="ECO:0000313" key="3">
    <source>
        <dbReference type="EMBL" id="CAK9102098.1"/>
    </source>
</evidence>